<organism evidence="2 3">
    <name type="scientific">Dimargaris verticillata</name>
    <dbReference type="NCBI Taxonomy" id="2761393"/>
    <lineage>
        <taxon>Eukaryota</taxon>
        <taxon>Fungi</taxon>
        <taxon>Fungi incertae sedis</taxon>
        <taxon>Zoopagomycota</taxon>
        <taxon>Kickxellomycotina</taxon>
        <taxon>Dimargaritomycetes</taxon>
        <taxon>Dimargaritales</taxon>
        <taxon>Dimargaritaceae</taxon>
        <taxon>Dimargaris</taxon>
    </lineage>
</organism>
<name>A0A9W8E961_9FUNG</name>
<dbReference type="AlphaFoldDB" id="A0A9W8E961"/>
<accession>A0A9W8E961</accession>
<reference evidence="2" key="1">
    <citation type="submission" date="2022-07" db="EMBL/GenBank/DDBJ databases">
        <title>Phylogenomic reconstructions and comparative analyses of Kickxellomycotina fungi.</title>
        <authorList>
            <person name="Reynolds N.K."/>
            <person name="Stajich J.E."/>
            <person name="Barry K."/>
            <person name="Grigoriev I.V."/>
            <person name="Crous P."/>
            <person name="Smith M.E."/>
        </authorList>
    </citation>
    <scope>NUCLEOTIDE SEQUENCE</scope>
    <source>
        <strain evidence="2">RSA 567</strain>
    </source>
</reference>
<gene>
    <name evidence="2" type="ORF">H4R34_006293</name>
</gene>
<evidence type="ECO:0000256" key="1">
    <source>
        <dbReference type="SAM" id="MobiDB-lite"/>
    </source>
</evidence>
<protein>
    <recommendedName>
        <fullName evidence="4">Arf-GAP domain-containing protein</fullName>
    </recommendedName>
</protein>
<feature type="non-terminal residue" evidence="2">
    <location>
        <position position="262"/>
    </location>
</feature>
<feature type="region of interest" description="Disordered" evidence="1">
    <location>
        <begin position="233"/>
        <end position="262"/>
    </location>
</feature>
<feature type="compositionally biased region" description="Low complexity" evidence="1">
    <location>
        <begin position="182"/>
        <end position="192"/>
    </location>
</feature>
<evidence type="ECO:0008006" key="4">
    <source>
        <dbReference type="Google" id="ProtNLM"/>
    </source>
</evidence>
<feature type="region of interest" description="Disordered" evidence="1">
    <location>
        <begin position="154"/>
        <end position="192"/>
    </location>
</feature>
<dbReference type="Proteomes" id="UP001151582">
    <property type="component" value="Unassembled WGS sequence"/>
</dbReference>
<comment type="caution">
    <text evidence="2">The sequence shown here is derived from an EMBL/GenBank/DDBJ whole genome shotgun (WGS) entry which is preliminary data.</text>
</comment>
<feature type="region of interest" description="Disordered" evidence="1">
    <location>
        <begin position="200"/>
        <end position="219"/>
    </location>
</feature>
<evidence type="ECO:0000313" key="3">
    <source>
        <dbReference type="Proteomes" id="UP001151582"/>
    </source>
</evidence>
<feature type="region of interest" description="Disordered" evidence="1">
    <location>
        <begin position="80"/>
        <end position="142"/>
    </location>
</feature>
<evidence type="ECO:0000313" key="2">
    <source>
        <dbReference type="EMBL" id="KAJ1968279.1"/>
    </source>
</evidence>
<keyword evidence="3" id="KW-1185">Reference proteome</keyword>
<dbReference type="EMBL" id="JANBQB010002158">
    <property type="protein sequence ID" value="KAJ1968279.1"/>
    <property type="molecule type" value="Genomic_DNA"/>
</dbReference>
<sequence length="262" mass="26704">MVVVLSTTGMTKCRSRYIDRHPNKVTLGNAQADAATAAADVNFFEAFESPQPSSAETNAPTSLVGPEPDLIDVIEKSPTIVSPAPASPSSVKSLSSATSAQSIPSRTTARSISSSLRAKSGSSGSHGKKGLGGAKKFGTRAKPGFSFDEAQKLAETSAQEAVPANPPRSSALAESISPTAELLSTSSSTLSSRLAYQEVPPAAKDSLKTSAGSRDVDRLGMGLGRMGFGAVQTASKTATGARSGANDNAPDDNGGAPRHARE</sequence>
<proteinExistence type="predicted"/>
<feature type="compositionally biased region" description="Low complexity" evidence="1">
    <location>
        <begin position="80"/>
        <end position="125"/>
    </location>
</feature>